<dbReference type="PRINTS" id="PR00081">
    <property type="entry name" value="GDHRDH"/>
</dbReference>
<dbReference type="Gene3D" id="3.40.50.720">
    <property type="entry name" value="NAD(P)-binding Rossmann-like Domain"/>
    <property type="match status" value="1"/>
</dbReference>
<organism evidence="5 6">
    <name type="scientific">Phaeodactylibacter luteus</name>
    <dbReference type="NCBI Taxonomy" id="1564516"/>
    <lineage>
        <taxon>Bacteria</taxon>
        <taxon>Pseudomonadati</taxon>
        <taxon>Bacteroidota</taxon>
        <taxon>Saprospiria</taxon>
        <taxon>Saprospirales</taxon>
        <taxon>Haliscomenobacteraceae</taxon>
        <taxon>Phaeodactylibacter</taxon>
    </lineage>
</organism>
<evidence type="ECO:0000256" key="2">
    <source>
        <dbReference type="ARBA" id="ARBA00023002"/>
    </source>
</evidence>
<dbReference type="PANTHER" id="PTHR44196">
    <property type="entry name" value="DEHYDROGENASE/REDUCTASE SDR FAMILY MEMBER 7B"/>
    <property type="match status" value="1"/>
</dbReference>
<dbReference type="SUPFAM" id="SSF51735">
    <property type="entry name" value="NAD(P)-binding Rossmann-fold domains"/>
    <property type="match status" value="1"/>
</dbReference>
<dbReference type="OrthoDB" id="822355at2"/>
<gene>
    <name evidence="5" type="ORF">FRY97_00455</name>
</gene>
<evidence type="ECO:0000256" key="1">
    <source>
        <dbReference type="ARBA" id="ARBA00006484"/>
    </source>
</evidence>
<dbReference type="InterPro" id="IPR057326">
    <property type="entry name" value="KR_dom"/>
</dbReference>
<dbReference type="AlphaFoldDB" id="A0A5C6S6U2"/>
<keyword evidence="2" id="KW-0560">Oxidoreductase</keyword>
<comment type="caution">
    <text evidence="5">The sequence shown here is derived from an EMBL/GenBank/DDBJ whole genome shotgun (WGS) entry which is preliminary data.</text>
</comment>
<sequence length="264" mass="27977">MKISDKVWVVTGAGSGMGKELAIQIVGKGGRAALVDIDREALLATAAALGEGRTSVHVMSVSDAEAAAALPGAVMAAHGQVDGLINNAGIIQPFVEVEELPMSATERVMQVNFWGTLYLTKAFLPILRQRPEAHIVNVSSMGGFIPFPGQTLYGASKAAVKLLTEGLYAELKESNVRVTVVHPGAVQTKIMANSGLGSPEPALGQESPGISAAQAAREILTGIERNRFRVLVGPDARMLDKLYRLAPRWAVGFITKQMAKLRPQ</sequence>
<name>A0A5C6S6U2_9BACT</name>
<dbReference type="Proteomes" id="UP000321580">
    <property type="component" value="Unassembled WGS sequence"/>
</dbReference>
<comment type="similarity">
    <text evidence="1 3">Belongs to the short-chain dehydrogenases/reductases (SDR) family.</text>
</comment>
<dbReference type="RefSeq" id="WP_147165442.1">
    <property type="nucleotide sequence ID" value="NZ_VOOR01000001.1"/>
</dbReference>
<dbReference type="EMBL" id="VOOR01000001">
    <property type="protein sequence ID" value="TXB70210.1"/>
    <property type="molecule type" value="Genomic_DNA"/>
</dbReference>
<protein>
    <submittedName>
        <fullName evidence="5">SDR family NAD(P)-dependent oxidoreductase</fullName>
    </submittedName>
</protein>
<proteinExistence type="inferred from homology"/>
<dbReference type="InterPro" id="IPR036291">
    <property type="entry name" value="NAD(P)-bd_dom_sf"/>
</dbReference>
<dbReference type="Pfam" id="PF00106">
    <property type="entry name" value="adh_short"/>
    <property type="match status" value="1"/>
</dbReference>
<evidence type="ECO:0000256" key="3">
    <source>
        <dbReference type="RuleBase" id="RU000363"/>
    </source>
</evidence>
<dbReference type="SMART" id="SM00822">
    <property type="entry name" value="PKS_KR"/>
    <property type="match status" value="1"/>
</dbReference>
<dbReference type="GO" id="GO:0016491">
    <property type="term" value="F:oxidoreductase activity"/>
    <property type="evidence" value="ECO:0007669"/>
    <property type="project" value="UniProtKB-KW"/>
</dbReference>
<dbReference type="PRINTS" id="PR00080">
    <property type="entry name" value="SDRFAMILY"/>
</dbReference>
<dbReference type="InterPro" id="IPR002347">
    <property type="entry name" value="SDR_fam"/>
</dbReference>
<keyword evidence="6" id="KW-1185">Reference proteome</keyword>
<dbReference type="PANTHER" id="PTHR44196:SF1">
    <property type="entry name" value="DEHYDROGENASE_REDUCTASE SDR FAMILY MEMBER 7B"/>
    <property type="match status" value="1"/>
</dbReference>
<accession>A0A5C6S6U2</accession>
<evidence type="ECO:0000259" key="4">
    <source>
        <dbReference type="SMART" id="SM00822"/>
    </source>
</evidence>
<dbReference type="GO" id="GO:0016020">
    <property type="term" value="C:membrane"/>
    <property type="evidence" value="ECO:0007669"/>
    <property type="project" value="TreeGrafter"/>
</dbReference>
<feature type="domain" description="Ketoreductase" evidence="4">
    <location>
        <begin position="6"/>
        <end position="187"/>
    </location>
</feature>
<reference evidence="5 6" key="1">
    <citation type="submission" date="2019-08" db="EMBL/GenBank/DDBJ databases">
        <title>Genome of Phaeodactylibacter luteus.</title>
        <authorList>
            <person name="Bowman J.P."/>
        </authorList>
    </citation>
    <scope>NUCLEOTIDE SEQUENCE [LARGE SCALE GENOMIC DNA]</scope>
    <source>
        <strain evidence="5 6">KCTC 42180</strain>
    </source>
</reference>
<evidence type="ECO:0000313" key="6">
    <source>
        <dbReference type="Proteomes" id="UP000321580"/>
    </source>
</evidence>
<evidence type="ECO:0000313" key="5">
    <source>
        <dbReference type="EMBL" id="TXB70210.1"/>
    </source>
</evidence>